<evidence type="ECO:0000256" key="2">
    <source>
        <dbReference type="ARBA" id="ARBA00022606"/>
    </source>
</evidence>
<evidence type="ECO:0000256" key="4">
    <source>
        <dbReference type="ARBA" id="ARBA00022725"/>
    </source>
</evidence>
<dbReference type="OrthoDB" id="6619369at2759"/>
<keyword evidence="2" id="KW-0716">Sensory transduction</keyword>
<evidence type="ECO:0000256" key="6">
    <source>
        <dbReference type="ARBA" id="ARBA00023136"/>
    </source>
</evidence>
<dbReference type="GO" id="GO:0005549">
    <property type="term" value="F:odorant binding"/>
    <property type="evidence" value="ECO:0007669"/>
    <property type="project" value="InterPro"/>
</dbReference>
<dbReference type="InterPro" id="IPR004117">
    <property type="entry name" value="7tm6_olfct_rcpt"/>
</dbReference>
<sequence length="168" mass="19528">MNVAFNVIVVDALFITICYVIIAQYKVIGQSFRYIGYDEKPLNEYYEDFKSVVADQQKLELKLLSFYSVVHRIVLINVVFTFCSIIIITYLFVERESTNFAIYSCNWTEMDVKFQKLLLLAMCMNNANKLLIRASPKKTINLQFFSSVMMTSYNIVSVMVKTISIENQ</sequence>
<evidence type="ECO:0000256" key="3">
    <source>
        <dbReference type="ARBA" id="ARBA00022692"/>
    </source>
</evidence>
<organism evidence="10 11">
    <name type="scientific">Cinara cedri</name>
    <dbReference type="NCBI Taxonomy" id="506608"/>
    <lineage>
        <taxon>Eukaryota</taxon>
        <taxon>Metazoa</taxon>
        <taxon>Ecdysozoa</taxon>
        <taxon>Arthropoda</taxon>
        <taxon>Hexapoda</taxon>
        <taxon>Insecta</taxon>
        <taxon>Pterygota</taxon>
        <taxon>Neoptera</taxon>
        <taxon>Paraneoptera</taxon>
        <taxon>Hemiptera</taxon>
        <taxon>Sternorrhyncha</taxon>
        <taxon>Aphidomorpha</taxon>
        <taxon>Aphidoidea</taxon>
        <taxon>Aphididae</taxon>
        <taxon>Lachninae</taxon>
        <taxon>Cinara</taxon>
    </lineage>
</organism>
<name>A0A5E4MR90_9HEMI</name>
<dbReference type="GO" id="GO:0004984">
    <property type="term" value="F:olfactory receptor activity"/>
    <property type="evidence" value="ECO:0007669"/>
    <property type="project" value="InterPro"/>
</dbReference>
<keyword evidence="4" id="KW-0552">Olfaction</keyword>
<feature type="transmembrane region" description="Helical" evidence="9">
    <location>
        <begin position="6"/>
        <end position="25"/>
    </location>
</feature>
<dbReference type="GO" id="GO:0007165">
    <property type="term" value="P:signal transduction"/>
    <property type="evidence" value="ECO:0007669"/>
    <property type="project" value="UniProtKB-KW"/>
</dbReference>
<keyword evidence="8" id="KW-0807">Transducer</keyword>
<keyword evidence="7 10" id="KW-0675">Receptor</keyword>
<dbReference type="Pfam" id="PF02949">
    <property type="entry name" value="7tm_6"/>
    <property type="match status" value="1"/>
</dbReference>
<accession>A0A5E4MR90</accession>
<comment type="subcellular location">
    <subcellularLocation>
        <location evidence="1">Membrane</location>
        <topology evidence="1">Multi-pass membrane protein</topology>
    </subcellularLocation>
</comment>
<protein>
    <submittedName>
        <fullName evidence="10">Olfactory receptor, insect</fullName>
    </submittedName>
</protein>
<evidence type="ECO:0000313" key="11">
    <source>
        <dbReference type="Proteomes" id="UP000325440"/>
    </source>
</evidence>
<proteinExistence type="predicted"/>
<evidence type="ECO:0000256" key="1">
    <source>
        <dbReference type="ARBA" id="ARBA00004141"/>
    </source>
</evidence>
<feature type="transmembrane region" description="Helical" evidence="9">
    <location>
        <begin position="73"/>
        <end position="93"/>
    </location>
</feature>
<evidence type="ECO:0000256" key="7">
    <source>
        <dbReference type="ARBA" id="ARBA00023170"/>
    </source>
</evidence>
<dbReference type="AlphaFoldDB" id="A0A5E4MR90"/>
<keyword evidence="5 9" id="KW-1133">Transmembrane helix</keyword>
<keyword evidence="3 9" id="KW-0812">Transmembrane</keyword>
<keyword evidence="11" id="KW-1185">Reference proteome</keyword>
<evidence type="ECO:0000256" key="5">
    <source>
        <dbReference type="ARBA" id="ARBA00022989"/>
    </source>
</evidence>
<dbReference type="EMBL" id="CABPRJ010000951">
    <property type="protein sequence ID" value="VVC31899.1"/>
    <property type="molecule type" value="Genomic_DNA"/>
</dbReference>
<keyword evidence="6 9" id="KW-0472">Membrane</keyword>
<dbReference type="Proteomes" id="UP000325440">
    <property type="component" value="Unassembled WGS sequence"/>
</dbReference>
<reference evidence="10 11" key="1">
    <citation type="submission" date="2019-08" db="EMBL/GenBank/DDBJ databases">
        <authorList>
            <person name="Alioto T."/>
            <person name="Alioto T."/>
            <person name="Gomez Garrido J."/>
        </authorList>
    </citation>
    <scope>NUCLEOTIDE SEQUENCE [LARGE SCALE GENOMIC DNA]</scope>
</reference>
<gene>
    <name evidence="10" type="ORF">CINCED_3A022281</name>
</gene>
<evidence type="ECO:0000313" key="10">
    <source>
        <dbReference type="EMBL" id="VVC31899.1"/>
    </source>
</evidence>
<evidence type="ECO:0000256" key="8">
    <source>
        <dbReference type="ARBA" id="ARBA00023224"/>
    </source>
</evidence>
<dbReference type="GO" id="GO:0016020">
    <property type="term" value="C:membrane"/>
    <property type="evidence" value="ECO:0007669"/>
    <property type="project" value="UniProtKB-SubCell"/>
</dbReference>
<evidence type="ECO:0000256" key="9">
    <source>
        <dbReference type="SAM" id="Phobius"/>
    </source>
</evidence>